<dbReference type="RefSeq" id="XP_022580834.1">
    <property type="nucleotide sequence ID" value="XM_022723256.1"/>
</dbReference>
<dbReference type="EMBL" id="KV878343">
    <property type="protein sequence ID" value="OJJ46324.1"/>
    <property type="molecule type" value="Genomic_DNA"/>
</dbReference>
<feature type="compositionally biased region" description="Basic and acidic residues" evidence="1">
    <location>
        <begin position="141"/>
        <end position="152"/>
    </location>
</feature>
<dbReference type="STRING" id="1073090.A0A1L9SGY4"/>
<dbReference type="Proteomes" id="UP000184188">
    <property type="component" value="Unassembled WGS sequence"/>
</dbReference>
<reference evidence="3" key="1">
    <citation type="journal article" date="2017" name="Genome Biol.">
        <title>Comparative genomics reveals high biological diversity and specific adaptations in the industrially and medically important fungal genus Aspergillus.</title>
        <authorList>
            <person name="de Vries R.P."/>
            <person name="Riley R."/>
            <person name="Wiebenga A."/>
            <person name="Aguilar-Osorio G."/>
            <person name="Amillis S."/>
            <person name="Uchima C.A."/>
            <person name="Anderluh G."/>
            <person name="Asadollahi M."/>
            <person name="Askin M."/>
            <person name="Barry K."/>
            <person name="Battaglia E."/>
            <person name="Bayram O."/>
            <person name="Benocci T."/>
            <person name="Braus-Stromeyer S.A."/>
            <person name="Caldana C."/>
            <person name="Canovas D."/>
            <person name="Cerqueira G.C."/>
            <person name="Chen F."/>
            <person name="Chen W."/>
            <person name="Choi C."/>
            <person name="Clum A."/>
            <person name="Dos Santos R.A."/>
            <person name="Damasio A.R."/>
            <person name="Diallinas G."/>
            <person name="Emri T."/>
            <person name="Fekete E."/>
            <person name="Flipphi M."/>
            <person name="Freyberg S."/>
            <person name="Gallo A."/>
            <person name="Gournas C."/>
            <person name="Habgood R."/>
            <person name="Hainaut M."/>
            <person name="Harispe M.L."/>
            <person name="Henrissat B."/>
            <person name="Hilden K.S."/>
            <person name="Hope R."/>
            <person name="Hossain A."/>
            <person name="Karabika E."/>
            <person name="Karaffa L."/>
            <person name="Karanyi Z."/>
            <person name="Krasevec N."/>
            <person name="Kuo A."/>
            <person name="Kusch H."/>
            <person name="LaButti K."/>
            <person name="Lagendijk E.L."/>
            <person name="Lapidus A."/>
            <person name="Levasseur A."/>
            <person name="Lindquist E."/>
            <person name="Lipzen A."/>
            <person name="Logrieco A.F."/>
            <person name="MacCabe A."/>
            <person name="Maekelae M.R."/>
            <person name="Malavazi I."/>
            <person name="Melin P."/>
            <person name="Meyer V."/>
            <person name="Mielnichuk N."/>
            <person name="Miskei M."/>
            <person name="Molnar A.P."/>
            <person name="Mule G."/>
            <person name="Ngan C.Y."/>
            <person name="Orejas M."/>
            <person name="Orosz E."/>
            <person name="Ouedraogo J.P."/>
            <person name="Overkamp K.M."/>
            <person name="Park H.-S."/>
            <person name="Perrone G."/>
            <person name="Piumi F."/>
            <person name="Punt P.J."/>
            <person name="Ram A.F."/>
            <person name="Ramon A."/>
            <person name="Rauscher S."/>
            <person name="Record E."/>
            <person name="Riano-Pachon D.M."/>
            <person name="Robert V."/>
            <person name="Roehrig J."/>
            <person name="Ruller R."/>
            <person name="Salamov A."/>
            <person name="Salih N.S."/>
            <person name="Samson R.A."/>
            <person name="Sandor E."/>
            <person name="Sanguinetti M."/>
            <person name="Schuetze T."/>
            <person name="Sepcic K."/>
            <person name="Shelest E."/>
            <person name="Sherlock G."/>
            <person name="Sophianopoulou V."/>
            <person name="Squina F.M."/>
            <person name="Sun H."/>
            <person name="Susca A."/>
            <person name="Todd R.B."/>
            <person name="Tsang A."/>
            <person name="Unkles S.E."/>
            <person name="van de Wiele N."/>
            <person name="van Rossen-Uffink D."/>
            <person name="Oliveira J.V."/>
            <person name="Vesth T.C."/>
            <person name="Visser J."/>
            <person name="Yu J.-H."/>
            <person name="Zhou M."/>
            <person name="Andersen M.R."/>
            <person name="Archer D.B."/>
            <person name="Baker S.E."/>
            <person name="Benoit I."/>
            <person name="Brakhage A.A."/>
            <person name="Braus G.H."/>
            <person name="Fischer R."/>
            <person name="Frisvad J.C."/>
            <person name="Goldman G.H."/>
            <person name="Houbraken J."/>
            <person name="Oakley B."/>
            <person name="Pocsi I."/>
            <person name="Scazzocchio C."/>
            <person name="Seiboth B."/>
            <person name="vanKuyk P.A."/>
            <person name="Wortman J."/>
            <person name="Dyer P.S."/>
            <person name="Grigoriev I.V."/>
        </authorList>
    </citation>
    <scope>NUCLEOTIDE SEQUENCE [LARGE SCALE GENOMIC DNA]</scope>
    <source>
        <strain evidence="3">CBS 506.65</strain>
    </source>
</reference>
<feature type="region of interest" description="Disordered" evidence="1">
    <location>
        <begin position="141"/>
        <end position="187"/>
    </location>
</feature>
<evidence type="ECO:0000313" key="3">
    <source>
        <dbReference type="Proteomes" id="UP000184188"/>
    </source>
</evidence>
<dbReference type="InterPro" id="IPR046591">
    <property type="entry name" value="DUF6649"/>
</dbReference>
<dbReference type="GeneID" id="34609721"/>
<feature type="compositionally biased region" description="Acidic residues" evidence="1">
    <location>
        <begin position="178"/>
        <end position="187"/>
    </location>
</feature>
<organism evidence="2 3">
    <name type="scientific">Penicilliopsis zonata CBS 506.65</name>
    <dbReference type="NCBI Taxonomy" id="1073090"/>
    <lineage>
        <taxon>Eukaryota</taxon>
        <taxon>Fungi</taxon>
        <taxon>Dikarya</taxon>
        <taxon>Ascomycota</taxon>
        <taxon>Pezizomycotina</taxon>
        <taxon>Eurotiomycetes</taxon>
        <taxon>Eurotiomycetidae</taxon>
        <taxon>Eurotiales</taxon>
        <taxon>Aspergillaceae</taxon>
        <taxon>Penicilliopsis</taxon>
    </lineage>
</organism>
<dbReference type="OrthoDB" id="5345504at2759"/>
<sequence length="187" mass="20902">MVCPAVGNGKKRSAEYDLEGDQPLAKKFGHLQLVDSKRPPPRNDHPSKASLIESNERMLLDDTKDTIYIHDLEQEIRDIEAQEQYITFCLPNIKDVASVPKSILTNSSKKNNELVLYREPASLTVPQEHDNVRRAIIESRARARAKQSERSESNQAAASGDATAQPDSVKSNVMSNDSDQDEMDIDI</sequence>
<gene>
    <name evidence="2" type="ORF">ASPZODRAFT_133361</name>
</gene>
<dbReference type="Pfam" id="PF20354">
    <property type="entry name" value="DUF6649"/>
    <property type="match status" value="1"/>
</dbReference>
<protein>
    <submittedName>
        <fullName evidence="2">Uncharacterized protein</fullName>
    </submittedName>
</protein>
<evidence type="ECO:0000313" key="2">
    <source>
        <dbReference type="EMBL" id="OJJ46324.1"/>
    </source>
</evidence>
<accession>A0A1L9SGY4</accession>
<evidence type="ECO:0000256" key="1">
    <source>
        <dbReference type="SAM" id="MobiDB-lite"/>
    </source>
</evidence>
<dbReference type="AlphaFoldDB" id="A0A1L9SGY4"/>
<name>A0A1L9SGY4_9EURO</name>
<feature type="compositionally biased region" description="Polar residues" evidence="1">
    <location>
        <begin position="165"/>
        <end position="177"/>
    </location>
</feature>
<keyword evidence="3" id="KW-1185">Reference proteome</keyword>
<dbReference type="VEuPathDB" id="FungiDB:ASPZODRAFT_133361"/>
<proteinExistence type="predicted"/>